<gene>
    <name evidence="2" type="ORF">CRYO30217_01750</name>
</gene>
<keyword evidence="1" id="KW-1133">Transmembrane helix</keyword>
<keyword evidence="1" id="KW-0812">Transmembrane</keyword>
<dbReference type="Proteomes" id="UP000683507">
    <property type="component" value="Chromosome"/>
</dbReference>
<feature type="transmembrane region" description="Helical" evidence="1">
    <location>
        <begin position="12"/>
        <end position="32"/>
    </location>
</feature>
<sequence length="210" mass="23001">MSTTEKHSVSILLFLIGVLPVSTVAMHALGWIHVQVLLFPNVFLIAVALVYLSIFSSFGNKLVKSWMMGIGAVLLYDLSRIPFICCGWTDFIPGLGGWIVGEKEHFYAGYLWRYLGNGAGLGMAFCVLRNYIQPKRIIAFGALYGVCIFACLDIILLSSSYAQSMMFEVTPISFIGGLTGHIVYGTTLGLLTYLVDNKISDAKAVVVNQL</sequence>
<dbReference type="RefSeq" id="WP_258541937.1">
    <property type="nucleotide sequence ID" value="NZ_OU015584.1"/>
</dbReference>
<evidence type="ECO:0000313" key="3">
    <source>
        <dbReference type="Proteomes" id="UP000683507"/>
    </source>
</evidence>
<feature type="transmembrane region" description="Helical" evidence="1">
    <location>
        <begin position="38"/>
        <end position="58"/>
    </location>
</feature>
<dbReference type="EMBL" id="OU015584">
    <property type="protein sequence ID" value="CAG5081873.1"/>
    <property type="molecule type" value="Genomic_DNA"/>
</dbReference>
<reference evidence="2" key="1">
    <citation type="submission" date="2021-04" db="EMBL/GenBank/DDBJ databases">
        <authorList>
            <person name="Rodrigo-Torres L."/>
            <person name="Arahal R. D."/>
            <person name="Lucena T."/>
        </authorList>
    </citation>
    <scope>NUCLEOTIDE SEQUENCE</scope>
    <source>
        <strain evidence="2">AS29M-1</strain>
    </source>
</reference>
<proteinExistence type="predicted"/>
<keyword evidence="3" id="KW-1185">Reference proteome</keyword>
<organism evidence="2 3">
    <name type="scientific">Parvicella tangerina</name>
    <dbReference type="NCBI Taxonomy" id="2829795"/>
    <lineage>
        <taxon>Bacteria</taxon>
        <taxon>Pseudomonadati</taxon>
        <taxon>Bacteroidota</taxon>
        <taxon>Flavobacteriia</taxon>
        <taxon>Flavobacteriales</taxon>
        <taxon>Parvicellaceae</taxon>
        <taxon>Parvicella</taxon>
    </lineage>
</organism>
<feature type="transmembrane region" description="Helical" evidence="1">
    <location>
        <begin position="174"/>
        <end position="195"/>
    </location>
</feature>
<feature type="transmembrane region" description="Helical" evidence="1">
    <location>
        <begin position="140"/>
        <end position="162"/>
    </location>
</feature>
<accession>A0A916JMX9</accession>
<evidence type="ECO:0000256" key="1">
    <source>
        <dbReference type="SAM" id="Phobius"/>
    </source>
</evidence>
<dbReference type="AlphaFoldDB" id="A0A916JMX9"/>
<protein>
    <submittedName>
        <fullName evidence="2">Uncharacterized protein</fullName>
    </submittedName>
</protein>
<feature type="transmembrane region" description="Helical" evidence="1">
    <location>
        <begin position="70"/>
        <end position="91"/>
    </location>
</feature>
<name>A0A916JMX9_9FLAO</name>
<dbReference type="KEGG" id="ptan:CRYO30217_01750"/>
<keyword evidence="1" id="KW-0472">Membrane</keyword>
<evidence type="ECO:0000313" key="2">
    <source>
        <dbReference type="EMBL" id="CAG5081873.1"/>
    </source>
</evidence>
<feature type="transmembrane region" description="Helical" evidence="1">
    <location>
        <begin position="111"/>
        <end position="128"/>
    </location>
</feature>